<dbReference type="InterPro" id="IPR008780">
    <property type="entry name" value="Plasmodium_Vir"/>
</dbReference>
<protein>
    <submittedName>
        <fullName evidence="1">PIR Superfamily Protein</fullName>
    </submittedName>
</protein>
<evidence type="ECO:0000313" key="1">
    <source>
        <dbReference type="EMBL" id="SBT56028.1"/>
    </source>
</evidence>
<evidence type="ECO:0000313" key="2">
    <source>
        <dbReference type="Proteomes" id="UP000078550"/>
    </source>
</evidence>
<name>A0A1A9AIK6_PLAOA</name>
<dbReference type="EMBL" id="FLRE01001237">
    <property type="protein sequence ID" value="SBT56028.1"/>
    <property type="molecule type" value="Genomic_DNA"/>
</dbReference>
<accession>A0A1A9AIK6</accession>
<gene>
    <name evidence="1" type="ORF">POVWA2_071190</name>
</gene>
<proteinExistence type="predicted"/>
<dbReference type="Proteomes" id="UP000078550">
    <property type="component" value="Unassembled WGS sequence"/>
</dbReference>
<sequence length="185" mass="21361">MALNDLLVLRGVPRSNIFGSKSISDKTNVTFISLQYLCDYPNAELKKTSYYNKYKPNFYIFKPVDWKERRILYEYYVDYKTIFDTAKSYDKACMIYYKTIEENKELYVYFGNICGTKSDDFPEFYNDCIPHNPTLVLPTLECPNQVKAPQVDAGDEQAIATHHNSDKALRATASSSETMLILESS</sequence>
<dbReference type="AlphaFoldDB" id="A0A1A9AIK6"/>
<reference evidence="2" key="1">
    <citation type="submission" date="2016-05" db="EMBL/GenBank/DDBJ databases">
        <authorList>
            <person name="Naeem Raeece"/>
        </authorList>
    </citation>
    <scope>NUCLEOTIDE SEQUENCE [LARGE SCALE GENOMIC DNA]</scope>
</reference>
<organism evidence="1 2">
    <name type="scientific">Plasmodium ovale wallikeri</name>
    <dbReference type="NCBI Taxonomy" id="864142"/>
    <lineage>
        <taxon>Eukaryota</taxon>
        <taxon>Sar</taxon>
        <taxon>Alveolata</taxon>
        <taxon>Apicomplexa</taxon>
        <taxon>Aconoidasida</taxon>
        <taxon>Haemosporida</taxon>
        <taxon>Plasmodiidae</taxon>
        <taxon>Plasmodium</taxon>
        <taxon>Plasmodium (Plasmodium)</taxon>
    </lineage>
</organism>
<dbReference type="Pfam" id="PF05795">
    <property type="entry name" value="Plasmodium_Vir"/>
    <property type="match status" value="1"/>
</dbReference>